<evidence type="ECO:0000259" key="6">
    <source>
        <dbReference type="Pfam" id="PF00441"/>
    </source>
</evidence>
<evidence type="ECO:0000256" key="3">
    <source>
        <dbReference type="ARBA" id="ARBA00022630"/>
    </source>
</evidence>
<reference evidence="8" key="2">
    <citation type="journal article" date="2018" name="DNA Res.">
        <title>Comparative genome and transcriptome analyses reveal adaptations to opportunistic infections in woody plant degrading pathogens of Botryosphaeriaceae.</title>
        <authorList>
            <person name="Yan J.Y."/>
            <person name="Zhao W.S."/>
            <person name="Chen Z."/>
            <person name="Xing Q.K."/>
            <person name="Zhang W."/>
            <person name="Chethana K.W.T."/>
            <person name="Xue M.F."/>
            <person name="Xu J.P."/>
            <person name="Phillips A.J.L."/>
            <person name="Wang Y."/>
            <person name="Liu J.H."/>
            <person name="Liu M."/>
            <person name="Zhou Y."/>
            <person name="Jayawardena R.S."/>
            <person name="Manawasinghe I.S."/>
            <person name="Huang J.B."/>
            <person name="Qiao G.H."/>
            <person name="Fu C.Y."/>
            <person name="Guo F.F."/>
            <person name="Dissanayake A.J."/>
            <person name="Peng Y.L."/>
            <person name="Hyde K.D."/>
            <person name="Li X.H."/>
        </authorList>
    </citation>
    <scope>NUCLEOTIDE SEQUENCE</scope>
    <source>
        <strain evidence="8">CSS-01s</strain>
    </source>
</reference>
<dbReference type="SUPFAM" id="SSF56645">
    <property type="entry name" value="Acyl-CoA dehydrogenase NM domain-like"/>
    <property type="match status" value="1"/>
</dbReference>
<comment type="caution">
    <text evidence="8">The sequence shown here is derived from an EMBL/GenBank/DDBJ whole genome shotgun (WGS) entry which is preliminary data.</text>
</comment>
<comment type="similarity">
    <text evidence="2">Belongs to the acyl-CoA dehydrogenase family.</text>
</comment>
<dbReference type="InterPro" id="IPR009100">
    <property type="entry name" value="AcylCoA_DH/oxidase_NM_dom_sf"/>
</dbReference>
<keyword evidence="3" id="KW-0285">Flavoprotein</keyword>
<feature type="domain" description="Acyl-CoA dehydrogenase/oxidase C-terminal" evidence="6">
    <location>
        <begin position="335"/>
        <end position="471"/>
    </location>
</feature>
<proteinExistence type="inferred from homology"/>
<evidence type="ECO:0000256" key="2">
    <source>
        <dbReference type="ARBA" id="ARBA00009347"/>
    </source>
</evidence>
<dbReference type="InterPro" id="IPR046373">
    <property type="entry name" value="Acyl-CoA_Oxase/DH_mid-dom_sf"/>
</dbReference>
<dbReference type="InterPro" id="IPR009075">
    <property type="entry name" value="AcylCo_DH/oxidase_C"/>
</dbReference>
<sequence length="497" mass="52581">MVDVEDMEAGAEIGSLSGSLGGHNNNHRNPIHETGPIPNAPPLFPFTTLQIPRLPPPPPSSAPTTTTTTTMVDFTLSPSETATRDAARAFASTHLRTAKSLYAAIPPSHPADRFRALLPIYEAAVAGGLIKGMVPRELGGAMGSLVEMCICVEECYAVDATAALTIFGTGLGLAPLVSAWREGEGMEGFLEPFLKKDDEEGAPLASLVFSEPGGVANWLEPGAPGLQTTAYLDGDEWVLSGEKLWATNSAGWDFQGADLGCVVCRCTNKETEAKATCPEDLIMVLIVTRADIQRNPGSFEVLRHPETAGHTAVSGPHIRYSNLRVPQKNLLCAPGTGVPVVTGAFRMSAALVGAMGTGISRAAFDAALEFAKADTRGGSAPIIQHQSVADLLIDIKMRTETSRYLTWKAAQALTSGQGHELAVEAKIYCSDAAVKSAMDAINLVGVSAYDTSRPFAGLLNDAMVLPIFDGGNIGIRRRDLQSLFMSKDYSPWSASIN</sequence>
<dbReference type="AlphaFoldDB" id="A0A8H7IQN1"/>
<feature type="domain" description="Acyl-CoA dehydrogenase/oxidase N-terminal" evidence="7">
    <location>
        <begin position="78"/>
        <end position="176"/>
    </location>
</feature>
<dbReference type="GO" id="GO:0046359">
    <property type="term" value="P:butyrate catabolic process"/>
    <property type="evidence" value="ECO:0007669"/>
    <property type="project" value="TreeGrafter"/>
</dbReference>
<feature type="compositionally biased region" description="Low complexity" evidence="5">
    <location>
        <begin position="14"/>
        <end position="24"/>
    </location>
</feature>
<dbReference type="PANTHER" id="PTHR43884:SF12">
    <property type="entry name" value="ISOVALERYL-COA DEHYDROGENASE, MITOCHONDRIAL-RELATED"/>
    <property type="match status" value="1"/>
</dbReference>
<dbReference type="Pfam" id="PF02771">
    <property type="entry name" value="Acyl-CoA_dh_N"/>
    <property type="match status" value="1"/>
</dbReference>
<dbReference type="Gene3D" id="1.10.540.10">
    <property type="entry name" value="Acyl-CoA dehydrogenase/oxidase, N-terminal domain"/>
    <property type="match status" value="1"/>
</dbReference>
<dbReference type="Pfam" id="PF00441">
    <property type="entry name" value="Acyl-CoA_dh_1"/>
    <property type="match status" value="1"/>
</dbReference>
<dbReference type="GO" id="GO:0050660">
    <property type="term" value="F:flavin adenine dinucleotide binding"/>
    <property type="evidence" value="ECO:0007669"/>
    <property type="project" value="InterPro"/>
</dbReference>
<dbReference type="GO" id="GO:0033539">
    <property type="term" value="P:fatty acid beta-oxidation using acyl-CoA dehydrogenase"/>
    <property type="evidence" value="ECO:0007669"/>
    <property type="project" value="TreeGrafter"/>
</dbReference>
<dbReference type="InterPro" id="IPR013786">
    <property type="entry name" value="AcylCoA_DH/ox_N"/>
</dbReference>
<comment type="cofactor">
    <cofactor evidence="1">
        <name>FAD</name>
        <dbReference type="ChEBI" id="CHEBI:57692"/>
    </cofactor>
</comment>
<dbReference type="Gene3D" id="2.40.110.10">
    <property type="entry name" value="Butyryl-CoA Dehydrogenase, subunit A, domain 2"/>
    <property type="match status" value="1"/>
</dbReference>
<feature type="region of interest" description="Disordered" evidence="5">
    <location>
        <begin position="1"/>
        <end position="42"/>
    </location>
</feature>
<evidence type="ECO:0000313" key="9">
    <source>
        <dbReference type="Proteomes" id="UP000627934"/>
    </source>
</evidence>
<evidence type="ECO:0000256" key="5">
    <source>
        <dbReference type="SAM" id="MobiDB-lite"/>
    </source>
</evidence>
<dbReference type="InterPro" id="IPR037069">
    <property type="entry name" value="AcylCoA_DH/ox_N_sf"/>
</dbReference>
<dbReference type="PANTHER" id="PTHR43884">
    <property type="entry name" value="ACYL-COA DEHYDROGENASE"/>
    <property type="match status" value="1"/>
</dbReference>
<accession>A0A8H7IQN1</accession>
<dbReference type="InterPro" id="IPR036250">
    <property type="entry name" value="AcylCo_DH-like_C"/>
</dbReference>
<evidence type="ECO:0000313" key="8">
    <source>
        <dbReference type="EMBL" id="KAF9630168.1"/>
    </source>
</evidence>
<gene>
    <name evidence="8" type="ORF">BFW01_g349</name>
</gene>
<dbReference type="SUPFAM" id="SSF47203">
    <property type="entry name" value="Acyl-CoA dehydrogenase C-terminal domain-like"/>
    <property type="match status" value="1"/>
</dbReference>
<dbReference type="GO" id="GO:0003995">
    <property type="term" value="F:acyl-CoA dehydrogenase activity"/>
    <property type="evidence" value="ECO:0007669"/>
    <property type="project" value="TreeGrafter"/>
</dbReference>
<protein>
    <submittedName>
        <fullName evidence="8">Acyl-CoA dehydrogenase domain-containing protein</fullName>
    </submittedName>
</protein>
<evidence type="ECO:0000256" key="1">
    <source>
        <dbReference type="ARBA" id="ARBA00001974"/>
    </source>
</evidence>
<evidence type="ECO:0000256" key="4">
    <source>
        <dbReference type="ARBA" id="ARBA00022827"/>
    </source>
</evidence>
<dbReference type="CDD" id="cd00567">
    <property type="entry name" value="ACAD"/>
    <property type="match status" value="1"/>
</dbReference>
<keyword evidence="4" id="KW-0274">FAD</keyword>
<reference evidence="8" key="1">
    <citation type="submission" date="2016-08" db="EMBL/GenBank/DDBJ databases">
        <authorList>
            <person name="Yan J."/>
        </authorList>
    </citation>
    <scope>NUCLEOTIDE SEQUENCE</scope>
    <source>
        <strain evidence="8">CSS-01s</strain>
    </source>
</reference>
<dbReference type="EMBL" id="MDYX01000037">
    <property type="protein sequence ID" value="KAF9630168.1"/>
    <property type="molecule type" value="Genomic_DNA"/>
</dbReference>
<dbReference type="Proteomes" id="UP000627934">
    <property type="component" value="Unassembled WGS sequence"/>
</dbReference>
<evidence type="ECO:0000259" key="7">
    <source>
        <dbReference type="Pfam" id="PF02771"/>
    </source>
</evidence>
<organism evidence="8 9">
    <name type="scientific">Lasiodiplodia theobromae</name>
    <dbReference type="NCBI Taxonomy" id="45133"/>
    <lineage>
        <taxon>Eukaryota</taxon>
        <taxon>Fungi</taxon>
        <taxon>Dikarya</taxon>
        <taxon>Ascomycota</taxon>
        <taxon>Pezizomycotina</taxon>
        <taxon>Dothideomycetes</taxon>
        <taxon>Dothideomycetes incertae sedis</taxon>
        <taxon>Botryosphaeriales</taxon>
        <taxon>Botryosphaeriaceae</taxon>
        <taxon>Lasiodiplodia</taxon>
    </lineage>
</organism>
<dbReference type="Gene3D" id="1.20.140.10">
    <property type="entry name" value="Butyryl-CoA Dehydrogenase, subunit A, domain 3"/>
    <property type="match status" value="1"/>
</dbReference>
<name>A0A8H7IQN1_9PEZI</name>